<feature type="region of interest" description="Disordered" evidence="1">
    <location>
        <begin position="1"/>
        <end position="108"/>
    </location>
</feature>
<evidence type="ECO:0000313" key="2">
    <source>
        <dbReference type="EMBL" id="CAK0818934.1"/>
    </source>
</evidence>
<keyword evidence="3" id="KW-1185">Reference proteome</keyword>
<feature type="compositionally biased region" description="Low complexity" evidence="1">
    <location>
        <begin position="9"/>
        <end position="18"/>
    </location>
</feature>
<evidence type="ECO:0000256" key="1">
    <source>
        <dbReference type="SAM" id="MobiDB-lite"/>
    </source>
</evidence>
<gene>
    <name evidence="2" type="ORF">PCOR1329_LOCUS21052</name>
</gene>
<dbReference type="EMBL" id="CAUYUJ010006881">
    <property type="protein sequence ID" value="CAK0818934.1"/>
    <property type="molecule type" value="Genomic_DNA"/>
</dbReference>
<comment type="caution">
    <text evidence="2">The sequence shown here is derived from an EMBL/GenBank/DDBJ whole genome shotgun (WGS) entry which is preliminary data.</text>
</comment>
<sequence>PRPLPHPSPSLLVRSRLSWGAAGRGAAQEKRKQKLAEEERELRAGLAHGAPHVGERRRSEGARPALRAGAGDAGGAAAPPGSPGDGDPLPCFRPDPPWEGPGAAASAA</sequence>
<dbReference type="Proteomes" id="UP001189429">
    <property type="component" value="Unassembled WGS sequence"/>
</dbReference>
<evidence type="ECO:0000313" key="3">
    <source>
        <dbReference type="Proteomes" id="UP001189429"/>
    </source>
</evidence>
<accession>A0ABN9RIM0</accession>
<organism evidence="2 3">
    <name type="scientific">Prorocentrum cordatum</name>
    <dbReference type="NCBI Taxonomy" id="2364126"/>
    <lineage>
        <taxon>Eukaryota</taxon>
        <taxon>Sar</taxon>
        <taxon>Alveolata</taxon>
        <taxon>Dinophyceae</taxon>
        <taxon>Prorocentrales</taxon>
        <taxon>Prorocentraceae</taxon>
        <taxon>Prorocentrum</taxon>
    </lineage>
</organism>
<feature type="non-terminal residue" evidence="2">
    <location>
        <position position="1"/>
    </location>
</feature>
<feature type="compositionally biased region" description="Low complexity" evidence="1">
    <location>
        <begin position="62"/>
        <end position="90"/>
    </location>
</feature>
<name>A0ABN9RIM0_9DINO</name>
<protein>
    <submittedName>
        <fullName evidence="2">Uncharacterized protein</fullName>
    </submittedName>
</protein>
<reference evidence="2" key="1">
    <citation type="submission" date="2023-10" db="EMBL/GenBank/DDBJ databases">
        <authorList>
            <person name="Chen Y."/>
            <person name="Shah S."/>
            <person name="Dougan E. K."/>
            <person name="Thang M."/>
            <person name="Chan C."/>
        </authorList>
    </citation>
    <scope>NUCLEOTIDE SEQUENCE [LARGE SCALE GENOMIC DNA]</scope>
</reference>
<proteinExistence type="predicted"/>
<feature type="compositionally biased region" description="Basic and acidic residues" evidence="1">
    <location>
        <begin position="27"/>
        <end position="43"/>
    </location>
</feature>
<feature type="non-terminal residue" evidence="2">
    <location>
        <position position="108"/>
    </location>
</feature>